<name>A0A382DJH5_9ZZZZ</name>
<protein>
    <submittedName>
        <fullName evidence="1">Uncharacterized protein</fullName>
    </submittedName>
</protein>
<feature type="non-terminal residue" evidence="1">
    <location>
        <position position="72"/>
    </location>
</feature>
<dbReference type="EMBL" id="UINC01039378">
    <property type="protein sequence ID" value="SVB37773.1"/>
    <property type="molecule type" value="Genomic_DNA"/>
</dbReference>
<sequence length="72" mass="8107">MRKKGSPIFGWVVVIALFAVDKIASAEEYESFKIGYLELERDARYDEAEAYARIQLRPRGRPFAGAQVGIAD</sequence>
<evidence type="ECO:0000313" key="1">
    <source>
        <dbReference type="EMBL" id="SVB37773.1"/>
    </source>
</evidence>
<dbReference type="AlphaFoldDB" id="A0A382DJH5"/>
<organism evidence="1">
    <name type="scientific">marine metagenome</name>
    <dbReference type="NCBI Taxonomy" id="408172"/>
    <lineage>
        <taxon>unclassified sequences</taxon>
        <taxon>metagenomes</taxon>
        <taxon>ecological metagenomes</taxon>
    </lineage>
</organism>
<proteinExistence type="predicted"/>
<gene>
    <name evidence="1" type="ORF">METZ01_LOCUS190627</name>
</gene>
<reference evidence="1" key="1">
    <citation type="submission" date="2018-05" db="EMBL/GenBank/DDBJ databases">
        <authorList>
            <person name="Lanie J.A."/>
            <person name="Ng W.-L."/>
            <person name="Kazmierczak K.M."/>
            <person name="Andrzejewski T.M."/>
            <person name="Davidsen T.M."/>
            <person name="Wayne K.J."/>
            <person name="Tettelin H."/>
            <person name="Glass J.I."/>
            <person name="Rusch D."/>
            <person name="Podicherti R."/>
            <person name="Tsui H.-C.T."/>
            <person name="Winkler M.E."/>
        </authorList>
    </citation>
    <scope>NUCLEOTIDE SEQUENCE</scope>
</reference>
<accession>A0A382DJH5</accession>